<evidence type="ECO:0000313" key="2">
    <source>
        <dbReference type="Proteomes" id="UP000030665"/>
    </source>
</evidence>
<dbReference type="EMBL" id="HG808449">
    <property type="protein sequence ID" value="CDW61267.1"/>
    <property type="molecule type" value="Genomic_DNA"/>
</dbReference>
<name>A0A077ZLS6_TRITR</name>
<organism evidence="1 2">
    <name type="scientific">Trichuris trichiura</name>
    <name type="common">Whipworm</name>
    <name type="synonym">Trichocephalus trichiurus</name>
    <dbReference type="NCBI Taxonomy" id="36087"/>
    <lineage>
        <taxon>Eukaryota</taxon>
        <taxon>Metazoa</taxon>
        <taxon>Ecdysozoa</taxon>
        <taxon>Nematoda</taxon>
        <taxon>Enoplea</taxon>
        <taxon>Dorylaimia</taxon>
        <taxon>Trichinellida</taxon>
        <taxon>Trichuridae</taxon>
        <taxon>Trichuris</taxon>
    </lineage>
</organism>
<accession>A0A077ZLS6</accession>
<evidence type="ECO:0000313" key="1">
    <source>
        <dbReference type="EMBL" id="CDW61267.1"/>
    </source>
</evidence>
<protein>
    <submittedName>
        <fullName evidence="1">Uncharacterized protein</fullName>
    </submittedName>
</protein>
<sequence>MMEIDMPVSSSQKPSGVVAADNGSGGMQKFIKDWMLCNGIMYQCSRCYVPISRVFKCRISVASFDIAVSAISADWKMAKRIASYRVCARLLALGALTFDQLPSKFHNVCRVRTITCRQYLYSSLTLFSKRQ</sequence>
<dbReference type="AlphaFoldDB" id="A0A077ZLS6"/>
<gene>
    <name evidence="1" type="ORF">TTRE_0000971501</name>
</gene>
<keyword evidence="2" id="KW-1185">Reference proteome</keyword>
<dbReference type="Proteomes" id="UP000030665">
    <property type="component" value="Unassembled WGS sequence"/>
</dbReference>
<proteinExistence type="predicted"/>
<reference evidence="1" key="1">
    <citation type="submission" date="2014-01" db="EMBL/GenBank/DDBJ databases">
        <authorList>
            <person name="Aslett M."/>
        </authorList>
    </citation>
    <scope>NUCLEOTIDE SEQUENCE</scope>
</reference>
<reference evidence="1" key="2">
    <citation type="submission" date="2014-03" db="EMBL/GenBank/DDBJ databases">
        <title>The whipworm genome and dual-species transcriptomics of an intimate host-pathogen interaction.</title>
        <authorList>
            <person name="Foth B.J."/>
            <person name="Tsai I.J."/>
            <person name="Reid A.J."/>
            <person name="Bancroft A.J."/>
            <person name="Nichol S."/>
            <person name="Tracey A."/>
            <person name="Holroyd N."/>
            <person name="Cotton J.A."/>
            <person name="Stanley E.J."/>
            <person name="Zarowiecki M."/>
            <person name="Liu J.Z."/>
            <person name="Huckvale T."/>
            <person name="Cooper P.J."/>
            <person name="Grencis R.K."/>
            <person name="Berriman M."/>
        </authorList>
    </citation>
    <scope>NUCLEOTIDE SEQUENCE [LARGE SCALE GENOMIC DNA]</scope>
</reference>